<evidence type="ECO:0000313" key="2">
    <source>
        <dbReference type="EMBL" id="CAH1251133.1"/>
    </source>
</evidence>
<name>A0A8J9ZAU9_BRALA</name>
<dbReference type="EMBL" id="OV696703">
    <property type="protein sequence ID" value="CAH1251133.1"/>
    <property type="molecule type" value="Genomic_DNA"/>
</dbReference>
<gene>
    <name evidence="2" type="primary">Hypp9001</name>
    <name evidence="2" type="ORF">BLAG_LOCUS11615</name>
</gene>
<feature type="region of interest" description="Disordered" evidence="1">
    <location>
        <begin position="1"/>
        <end position="20"/>
    </location>
</feature>
<feature type="compositionally biased region" description="Basic and acidic residues" evidence="1">
    <location>
        <begin position="1"/>
        <end position="16"/>
    </location>
</feature>
<dbReference type="OrthoDB" id="9999268at2759"/>
<dbReference type="Proteomes" id="UP000838412">
    <property type="component" value="Chromosome 18"/>
</dbReference>
<evidence type="ECO:0000256" key="1">
    <source>
        <dbReference type="SAM" id="MobiDB-lite"/>
    </source>
</evidence>
<proteinExistence type="predicted"/>
<accession>A0A8J9ZAU9</accession>
<reference evidence="2" key="1">
    <citation type="submission" date="2022-01" db="EMBL/GenBank/DDBJ databases">
        <authorList>
            <person name="Braso-Vives M."/>
        </authorList>
    </citation>
    <scope>NUCLEOTIDE SEQUENCE</scope>
</reference>
<sequence>MAVGRSDPREGWDRGEPCAPVESLEKTRSIRTVMKNDTSKTVSLVAFLVLFLLVEKSEGGKITYLVPGERGAGQLLRDDYKILMEPEVSNSDEEVQLLGAYNILRNVLGHRSDARRRQAMKRGCAVFRGGIQACLKAYETRGRWPASEST</sequence>
<dbReference type="AlphaFoldDB" id="A0A8J9ZAU9"/>
<evidence type="ECO:0000313" key="3">
    <source>
        <dbReference type="Proteomes" id="UP000838412"/>
    </source>
</evidence>
<keyword evidence="3" id="KW-1185">Reference proteome</keyword>
<organism evidence="2 3">
    <name type="scientific">Branchiostoma lanceolatum</name>
    <name type="common">Common lancelet</name>
    <name type="synonym">Amphioxus lanceolatum</name>
    <dbReference type="NCBI Taxonomy" id="7740"/>
    <lineage>
        <taxon>Eukaryota</taxon>
        <taxon>Metazoa</taxon>
        <taxon>Chordata</taxon>
        <taxon>Cephalochordata</taxon>
        <taxon>Leptocardii</taxon>
        <taxon>Amphioxiformes</taxon>
        <taxon>Branchiostomatidae</taxon>
        <taxon>Branchiostoma</taxon>
    </lineage>
</organism>
<protein>
    <submittedName>
        <fullName evidence="2">Hypp9001 protein</fullName>
    </submittedName>
</protein>